<proteinExistence type="predicted"/>
<accession>A0A4R5U689</accession>
<sequence>MSARDHDFDPDDNFAFGAADDEGDDSEHEGDIEVLAWQWLLRINPGDEESAVQQFQAFRETLGDDDAPESVQAALEAATDWRSSFRIAEDERTTLIDALTTLSERFRVEINWDVEDPTDDDALAGASTSALLEAAYDQLRVAGYTLWTWDTGDDTVAGVIAPRDDDEGMRVIGHGLGFDLRPGPG</sequence>
<comment type="caution">
    <text evidence="3">The sequence shown here is derived from an EMBL/GenBank/DDBJ whole genome shotgun (WGS) entry which is preliminary data.</text>
</comment>
<name>A0A4R5U689_9GAMM</name>
<feature type="domain" description="DUF6630" evidence="2">
    <location>
        <begin position="36"/>
        <end position="182"/>
    </location>
</feature>
<dbReference type="Proteomes" id="UP000295543">
    <property type="component" value="Unassembled WGS sequence"/>
</dbReference>
<protein>
    <recommendedName>
        <fullName evidence="2">DUF6630 domain-containing protein</fullName>
    </recommendedName>
</protein>
<dbReference type="EMBL" id="SMTG01000006">
    <property type="protein sequence ID" value="TDK29565.1"/>
    <property type="molecule type" value="Genomic_DNA"/>
</dbReference>
<gene>
    <name evidence="3" type="ORF">E2F49_14435</name>
</gene>
<evidence type="ECO:0000256" key="1">
    <source>
        <dbReference type="SAM" id="MobiDB-lite"/>
    </source>
</evidence>
<feature type="region of interest" description="Disordered" evidence="1">
    <location>
        <begin position="1"/>
        <end position="29"/>
    </location>
</feature>
<evidence type="ECO:0000313" key="4">
    <source>
        <dbReference type="Proteomes" id="UP000295543"/>
    </source>
</evidence>
<evidence type="ECO:0000259" key="2">
    <source>
        <dbReference type="Pfam" id="PF20335"/>
    </source>
</evidence>
<dbReference type="InterPro" id="IPR046582">
    <property type="entry name" value="DUF6630"/>
</dbReference>
<dbReference type="OrthoDB" id="8969087at2"/>
<organism evidence="3 4">
    <name type="scientific">Luteimonas terrae</name>
    <dbReference type="NCBI Taxonomy" id="1530191"/>
    <lineage>
        <taxon>Bacteria</taxon>
        <taxon>Pseudomonadati</taxon>
        <taxon>Pseudomonadota</taxon>
        <taxon>Gammaproteobacteria</taxon>
        <taxon>Lysobacterales</taxon>
        <taxon>Lysobacteraceae</taxon>
        <taxon>Luteimonas</taxon>
    </lineage>
</organism>
<dbReference type="AlphaFoldDB" id="A0A4R5U689"/>
<feature type="compositionally biased region" description="Acidic residues" evidence="1">
    <location>
        <begin position="19"/>
        <end position="29"/>
    </location>
</feature>
<reference evidence="3 4" key="1">
    <citation type="submission" date="2019-03" db="EMBL/GenBank/DDBJ databases">
        <title>Luteimonas zhaokaii sp.nov., isolated from the rectal contents of Plateau pika in Yushu, Qinghai Province, China.</title>
        <authorList>
            <person name="Zhang G."/>
        </authorList>
    </citation>
    <scope>NUCLEOTIDE SEQUENCE [LARGE SCALE GENOMIC DNA]</scope>
    <source>
        <strain evidence="3 4">THG-MD21</strain>
    </source>
</reference>
<dbReference type="RefSeq" id="WP_133394532.1">
    <property type="nucleotide sequence ID" value="NZ_SMTG01000006.1"/>
</dbReference>
<evidence type="ECO:0000313" key="3">
    <source>
        <dbReference type="EMBL" id="TDK29565.1"/>
    </source>
</evidence>
<dbReference type="Pfam" id="PF20335">
    <property type="entry name" value="DUF6630"/>
    <property type="match status" value="1"/>
</dbReference>
<keyword evidence="4" id="KW-1185">Reference proteome</keyword>